<reference evidence="1" key="1">
    <citation type="journal article" date="2023" name="Nat. Commun.">
        <title>Diploid and tetraploid genomes of Acorus and the evolution of monocots.</title>
        <authorList>
            <person name="Ma L."/>
            <person name="Liu K.W."/>
            <person name="Li Z."/>
            <person name="Hsiao Y.Y."/>
            <person name="Qi Y."/>
            <person name="Fu T."/>
            <person name="Tang G.D."/>
            <person name="Zhang D."/>
            <person name="Sun W.H."/>
            <person name="Liu D.K."/>
            <person name="Li Y."/>
            <person name="Chen G.Z."/>
            <person name="Liu X.D."/>
            <person name="Liao X.Y."/>
            <person name="Jiang Y.T."/>
            <person name="Yu X."/>
            <person name="Hao Y."/>
            <person name="Huang J."/>
            <person name="Zhao X.W."/>
            <person name="Ke S."/>
            <person name="Chen Y.Y."/>
            <person name="Wu W.L."/>
            <person name="Hsu J.L."/>
            <person name="Lin Y.F."/>
            <person name="Huang M.D."/>
            <person name="Li C.Y."/>
            <person name="Huang L."/>
            <person name="Wang Z.W."/>
            <person name="Zhao X."/>
            <person name="Zhong W.Y."/>
            <person name="Peng D.H."/>
            <person name="Ahmad S."/>
            <person name="Lan S."/>
            <person name="Zhang J.S."/>
            <person name="Tsai W.C."/>
            <person name="Van de Peer Y."/>
            <person name="Liu Z.J."/>
        </authorList>
    </citation>
    <scope>NUCLEOTIDE SEQUENCE</scope>
    <source>
        <strain evidence="1">SCP</strain>
    </source>
</reference>
<evidence type="ECO:0000313" key="2">
    <source>
        <dbReference type="Proteomes" id="UP001179952"/>
    </source>
</evidence>
<dbReference type="InterPro" id="IPR006476">
    <property type="entry name" value="CHP01589_pln"/>
</dbReference>
<dbReference type="Pfam" id="PF09713">
    <property type="entry name" value="A_thal_3526"/>
    <property type="match status" value="1"/>
</dbReference>
<gene>
    <name evidence="1" type="ORF">QJS04_geneDACA011177</name>
</gene>
<proteinExistence type="predicted"/>
<keyword evidence="2" id="KW-1185">Reference proteome</keyword>
<name>A0AAV9AKI3_ACOGR</name>
<accession>A0AAV9AKI3</accession>
<evidence type="ECO:0000313" key="1">
    <source>
        <dbReference type="EMBL" id="KAK1264366.1"/>
    </source>
</evidence>
<comment type="caution">
    <text evidence="1">The sequence shown here is derived from an EMBL/GenBank/DDBJ whole genome shotgun (WGS) entry which is preliminary data.</text>
</comment>
<dbReference type="AlphaFoldDB" id="A0AAV9AKI3"/>
<organism evidence="1 2">
    <name type="scientific">Acorus gramineus</name>
    <name type="common">Dwarf sweet flag</name>
    <dbReference type="NCBI Taxonomy" id="55184"/>
    <lineage>
        <taxon>Eukaryota</taxon>
        <taxon>Viridiplantae</taxon>
        <taxon>Streptophyta</taxon>
        <taxon>Embryophyta</taxon>
        <taxon>Tracheophyta</taxon>
        <taxon>Spermatophyta</taxon>
        <taxon>Magnoliopsida</taxon>
        <taxon>Liliopsida</taxon>
        <taxon>Acoraceae</taxon>
        <taxon>Acorus</taxon>
    </lineage>
</organism>
<dbReference type="Proteomes" id="UP001179952">
    <property type="component" value="Unassembled WGS sequence"/>
</dbReference>
<sequence>MGKDVQHLTERCPLFNMTEEECVAALSKHANINFIPQKYPKPADSYSRATYSFIIVKSNSVPRSNLWSVPHCWHIDERTLLLGRGSGFESCFQ</sequence>
<dbReference type="EMBL" id="JAUJYN010000008">
    <property type="protein sequence ID" value="KAK1264366.1"/>
    <property type="molecule type" value="Genomic_DNA"/>
</dbReference>
<reference evidence="1" key="2">
    <citation type="submission" date="2023-06" db="EMBL/GenBank/DDBJ databases">
        <authorList>
            <person name="Ma L."/>
            <person name="Liu K.-W."/>
            <person name="Li Z."/>
            <person name="Hsiao Y.-Y."/>
            <person name="Qi Y."/>
            <person name="Fu T."/>
            <person name="Tang G."/>
            <person name="Zhang D."/>
            <person name="Sun W.-H."/>
            <person name="Liu D.-K."/>
            <person name="Li Y."/>
            <person name="Chen G.-Z."/>
            <person name="Liu X.-D."/>
            <person name="Liao X.-Y."/>
            <person name="Jiang Y.-T."/>
            <person name="Yu X."/>
            <person name="Hao Y."/>
            <person name="Huang J."/>
            <person name="Zhao X.-W."/>
            <person name="Ke S."/>
            <person name="Chen Y.-Y."/>
            <person name="Wu W.-L."/>
            <person name="Hsu J.-L."/>
            <person name="Lin Y.-F."/>
            <person name="Huang M.-D."/>
            <person name="Li C.-Y."/>
            <person name="Huang L."/>
            <person name="Wang Z.-W."/>
            <person name="Zhao X."/>
            <person name="Zhong W.-Y."/>
            <person name="Peng D.-H."/>
            <person name="Ahmad S."/>
            <person name="Lan S."/>
            <person name="Zhang J.-S."/>
            <person name="Tsai W.-C."/>
            <person name="Van De Peer Y."/>
            <person name="Liu Z.-J."/>
        </authorList>
    </citation>
    <scope>NUCLEOTIDE SEQUENCE</scope>
    <source>
        <strain evidence="1">SCP</strain>
        <tissue evidence="1">Leaves</tissue>
    </source>
</reference>
<protein>
    <submittedName>
        <fullName evidence="1">Uncharacterized protein</fullName>
    </submittedName>
</protein>